<dbReference type="PANTHER" id="PTHR46206">
    <property type="entry name" value="CYTOCHROME P450"/>
    <property type="match status" value="1"/>
</dbReference>
<dbReference type="AlphaFoldDB" id="A0AAN6LSR3"/>
<evidence type="ECO:0000256" key="12">
    <source>
        <dbReference type="ARBA" id="ARBA00023136"/>
    </source>
</evidence>
<comment type="similarity">
    <text evidence="4">Belongs to the cytochrome P450 family.</text>
</comment>
<evidence type="ECO:0000256" key="9">
    <source>
        <dbReference type="ARBA" id="ARBA00023002"/>
    </source>
</evidence>
<evidence type="ECO:0000256" key="1">
    <source>
        <dbReference type="ARBA" id="ARBA00001971"/>
    </source>
</evidence>
<proteinExistence type="inferred from homology"/>
<keyword evidence="7 13" id="KW-0479">Metal-binding</keyword>
<keyword evidence="6" id="KW-0812">Transmembrane</keyword>
<dbReference type="PANTHER" id="PTHR46206:SF5">
    <property type="entry name" value="P450, PUTATIVE (EUROFUNG)-RELATED"/>
    <property type="match status" value="1"/>
</dbReference>
<keyword evidence="10 13" id="KW-0408">Iron</keyword>
<dbReference type="GO" id="GO:0016705">
    <property type="term" value="F:oxidoreductase activity, acting on paired donors, with incorporation or reduction of molecular oxygen"/>
    <property type="evidence" value="ECO:0007669"/>
    <property type="project" value="InterPro"/>
</dbReference>
<dbReference type="Pfam" id="PF00067">
    <property type="entry name" value="p450"/>
    <property type="match status" value="1"/>
</dbReference>
<dbReference type="PRINTS" id="PR00465">
    <property type="entry name" value="EP450IV"/>
</dbReference>
<evidence type="ECO:0000256" key="3">
    <source>
        <dbReference type="ARBA" id="ARBA00004685"/>
    </source>
</evidence>
<reference evidence="14 15" key="1">
    <citation type="submission" date="2021-02" db="EMBL/GenBank/DDBJ databases">
        <title>Genome assembly of Pseudopithomyces chartarum.</title>
        <authorList>
            <person name="Jauregui R."/>
            <person name="Singh J."/>
            <person name="Voisey C."/>
        </authorList>
    </citation>
    <scope>NUCLEOTIDE SEQUENCE [LARGE SCALE GENOMIC DNA]</scope>
    <source>
        <strain evidence="14 15">AGR01</strain>
    </source>
</reference>
<keyword evidence="12" id="KW-0472">Membrane</keyword>
<dbReference type="GO" id="GO:0005506">
    <property type="term" value="F:iron ion binding"/>
    <property type="evidence" value="ECO:0007669"/>
    <property type="project" value="InterPro"/>
</dbReference>
<dbReference type="EMBL" id="WVTA01000011">
    <property type="protein sequence ID" value="KAK3203582.1"/>
    <property type="molecule type" value="Genomic_DNA"/>
</dbReference>
<evidence type="ECO:0000256" key="8">
    <source>
        <dbReference type="ARBA" id="ARBA00022989"/>
    </source>
</evidence>
<comment type="pathway">
    <text evidence="3">Mycotoxin biosynthesis.</text>
</comment>
<evidence type="ECO:0000256" key="6">
    <source>
        <dbReference type="ARBA" id="ARBA00022692"/>
    </source>
</evidence>
<comment type="cofactor">
    <cofactor evidence="1 13">
        <name>heme</name>
        <dbReference type="ChEBI" id="CHEBI:30413"/>
    </cofactor>
</comment>
<keyword evidence="9" id="KW-0560">Oxidoreductase</keyword>
<protein>
    <recommendedName>
        <fullName evidence="16">Cytochrome P450</fullName>
    </recommendedName>
</protein>
<evidence type="ECO:0000313" key="15">
    <source>
        <dbReference type="Proteomes" id="UP001280581"/>
    </source>
</evidence>
<dbReference type="Gene3D" id="1.10.630.10">
    <property type="entry name" value="Cytochrome P450"/>
    <property type="match status" value="1"/>
</dbReference>
<evidence type="ECO:0000256" key="7">
    <source>
        <dbReference type="ARBA" id="ARBA00022723"/>
    </source>
</evidence>
<evidence type="ECO:0008006" key="16">
    <source>
        <dbReference type="Google" id="ProtNLM"/>
    </source>
</evidence>
<evidence type="ECO:0000256" key="13">
    <source>
        <dbReference type="PIRSR" id="PIRSR602403-1"/>
    </source>
</evidence>
<dbReference type="Proteomes" id="UP001280581">
    <property type="component" value="Unassembled WGS sequence"/>
</dbReference>
<name>A0AAN6LSR3_9PLEO</name>
<keyword evidence="8" id="KW-1133">Transmembrane helix</keyword>
<dbReference type="CDD" id="cd11041">
    <property type="entry name" value="CYP503A1-like"/>
    <property type="match status" value="1"/>
</dbReference>
<dbReference type="InterPro" id="IPR036396">
    <property type="entry name" value="Cyt_P450_sf"/>
</dbReference>
<feature type="binding site" description="axial binding residue" evidence="13">
    <location>
        <position position="323"/>
    </location>
    <ligand>
        <name>heme</name>
        <dbReference type="ChEBI" id="CHEBI:30413"/>
    </ligand>
    <ligandPart>
        <name>Fe</name>
        <dbReference type="ChEBI" id="CHEBI:18248"/>
    </ligandPart>
</feature>
<keyword evidence="5 13" id="KW-0349">Heme</keyword>
<comment type="caution">
    <text evidence="14">The sequence shown here is derived from an EMBL/GenBank/DDBJ whole genome shotgun (WGS) entry which is preliminary data.</text>
</comment>
<evidence type="ECO:0000256" key="11">
    <source>
        <dbReference type="ARBA" id="ARBA00023033"/>
    </source>
</evidence>
<gene>
    <name evidence="14" type="ORF">GRF29_112g1724736</name>
</gene>
<accession>A0AAN6LSR3</accession>
<evidence type="ECO:0000256" key="10">
    <source>
        <dbReference type="ARBA" id="ARBA00023004"/>
    </source>
</evidence>
<evidence type="ECO:0000313" key="14">
    <source>
        <dbReference type="EMBL" id="KAK3203582.1"/>
    </source>
</evidence>
<dbReference type="GO" id="GO:0016020">
    <property type="term" value="C:membrane"/>
    <property type="evidence" value="ECO:0007669"/>
    <property type="project" value="UniProtKB-SubCell"/>
</dbReference>
<dbReference type="InterPro" id="IPR001128">
    <property type="entry name" value="Cyt_P450"/>
</dbReference>
<dbReference type="GO" id="GO:0004497">
    <property type="term" value="F:monooxygenase activity"/>
    <property type="evidence" value="ECO:0007669"/>
    <property type="project" value="UniProtKB-KW"/>
</dbReference>
<sequence length="383" mass="43225">MAGFNWHDIRGIEGTGFVRTLRTLLTNHLPKMTPGIRNITERAFAEEVGDSGTVNGLAISKRVVTDICGLAFFGRDQPCRYNEDVLYGAEILRIIPQFLVPIAGRIVPHFFRTQHKVYAGLTELFERRMNSCLIEKEKDVCQWILETSPRDPNGAPKWSADRMAMEVMAVWFGSVQGLATTLTFALYNLCDHPECIAPLRKEVLGPQGARFLVEGEGLPLMDSFFKECARWTPVESVTSRRAAMQDFTFSDGTVLKKGEWVAAALGPMLQDNSLYPKSKVFDGFRFADPKYTEATDCVQPEGPSKFTDVLEKYQIWGTGKITCPGRFFVSYVMKQVFFHILENYEPSMEGKGEKHTFAWRTLSLPRPGIEVTFAERSDEKTDA</sequence>
<evidence type="ECO:0000256" key="2">
    <source>
        <dbReference type="ARBA" id="ARBA00004370"/>
    </source>
</evidence>
<keyword evidence="11" id="KW-0503">Monooxygenase</keyword>
<comment type="subcellular location">
    <subcellularLocation>
        <location evidence="2">Membrane</location>
    </subcellularLocation>
</comment>
<evidence type="ECO:0000256" key="4">
    <source>
        <dbReference type="ARBA" id="ARBA00010617"/>
    </source>
</evidence>
<keyword evidence="15" id="KW-1185">Reference proteome</keyword>
<dbReference type="InterPro" id="IPR002403">
    <property type="entry name" value="Cyt_P450_E_grp-IV"/>
</dbReference>
<dbReference type="GO" id="GO:0020037">
    <property type="term" value="F:heme binding"/>
    <property type="evidence" value="ECO:0007669"/>
    <property type="project" value="InterPro"/>
</dbReference>
<evidence type="ECO:0000256" key="5">
    <source>
        <dbReference type="ARBA" id="ARBA00022617"/>
    </source>
</evidence>
<organism evidence="14 15">
    <name type="scientific">Pseudopithomyces chartarum</name>
    <dbReference type="NCBI Taxonomy" id="1892770"/>
    <lineage>
        <taxon>Eukaryota</taxon>
        <taxon>Fungi</taxon>
        <taxon>Dikarya</taxon>
        <taxon>Ascomycota</taxon>
        <taxon>Pezizomycotina</taxon>
        <taxon>Dothideomycetes</taxon>
        <taxon>Pleosporomycetidae</taxon>
        <taxon>Pleosporales</taxon>
        <taxon>Massarineae</taxon>
        <taxon>Didymosphaeriaceae</taxon>
        <taxon>Pseudopithomyces</taxon>
    </lineage>
</organism>
<dbReference type="SUPFAM" id="SSF48264">
    <property type="entry name" value="Cytochrome P450"/>
    <property type="match status" value="1"/>
</dbReference>